<evidence type="ECO:0000256" key="3">
    <source>
        <dbReference type="ARBA" id="ARBA00023807"/>
    </source>
</evidence>
<dbReference type="EnsemblMetazoa" id="AALFPA23_017944.R26314">
    <property type="protein sequence ID" value="AALFPA23_017944.P26314"/>
    <property type="gene ID" value="AALFPA23_017944"/>
</dbReference>
<evidence type="ECO:0000256" key="2">
    <source>
        <dbReference type="ARBA" id="ARBA00022801"/>
    </source>
</evidence>
<dbReference type="SUPFAM" id="SSF56219">
    <property type="entry name" value="DNase I-like"/>
    <property type="match status" value="1"/>
</dbReference>
<dbReference type="GeneID" id="109398703"/>
<evidence type="ECO:0000313" key="6">
    <source>
        <dbReference type="EnsemblMetazoa" id="AALFPA23_017944.P26314"/>
    </source>
</evidence>
<feature type="domain" description="Endonuclease/exonuclease/phosphatase" evidence="5">
    <location>
        <begin position="253"/>
        <end position="569"/>
    </location>
</feature>
<proteinExistence type="inferred from homology"/>
<dbReference type="InterPro" id="IPR050410">
    <property type="entry name" value="CCR4/nocturin_mRNA_transcr"/>
</dbReference>
<dbReference type="PANTHER" id="PTHR12121">
    <property type="entry name" value="CARBON CATABOLITE REPRESSOR PROTEIN 4"/>
    <property type="match status" value="1"/>
</dbReference>
<evidence type="ECO:0000313" key="7">
    <source>
        <dbReference type="Proteomes" id="UP000069940"/>
    </source>
</evidence>
<protein>
    <recommendedName>
        <fullName evidence="3">Nocturnin</fullName>
    </recommendedName>
</protein>
<evidence type="ECO:0000256" key="1">
    <source>
        <dbReference type="ARBA" id="ARBA00010774"/>
    </source>
</evidence>
<evidence type="ECO:0000259" key="5">
    <source>
        <dbReference type="Pfam" id="PF03372"/>
    </source>
</evidence>
<evidence type="ECO:0000256" key="4">
    <source>
        <dbReference type="SAM" id="MobiDB-lite"/>
    </source>
</evidence>
<dbReference type="PANTHER" id="PTHR12121:SF45">
    <property type="entry name" value="NOCTURNIN"/>
    <property type="match status" value="1"/>
</dbReference>
<keyword evidence="2" id="KW-0378">Hydrolase</keyword>
<dbReference type="CDD" id="cd09096">
    <property type="entry name" value="Deadenylase_nocturnin"/>
    <property type="match status" value="1"/>
</dbReference>
<feature type="region of interest" description="Disordered" evidence="4">
    <location>
        <begin position="581"/>
        <end position="600"/>
    </location>
</feature>
<reference evidence="7" key="1">
    <citation type="journal article" date="2015" name="Proc. Natl. Acad. Sci. U.S.A.">
        <title>Genome sequence of the Asian Tiger mosquito, Aedes albopictus, reveals insights into its biology, genetics, and evolution.</title>
        <authorList>
            <person name="Chen X.G."/>
            <person name="Jiang X."/>
            <person name="Gu J."/>
            <person name="Xu M."/>
            <person name="Wu Y."/>
            <person name="Deng Y."/>
            <person name="Zhang C."/>
            <person name="Bonizzoni M."/>
            <person name="Dermauw W."/>
            <person name="Vontas J."/>
            <person name="Armbruster P."/>
            <person name="Huang X."/>
            <person name="Yang Y."/>
            <person name="Zhang H."/>
            <person name="He W."/>
            <person name="Peng H."/>
            <person name="Liu Y."/>
            <person name="Wu K."/>
            <person name="Chen J."/>
            <person name="Lirakis M."/>
            <person name="Topalis P."/>
            <person name="Van Leeuwen T."/>
            <person name="Hall A.B."/>
            <person name="Jiang X."/>
            <person name="Thorpe C."/>
            <person name="Mueller R.L."/>
            <person name="Sun C."/>
            <person name="Waterhouse R.M."/>
            <person name="Yan G."/>
            <person name="Tu Z.J."/>
            <person name="Fang X."/>
            <person name="James A.A."/>
        </authorList>
    </citation>
    <scope>NUCLEOTIDE SEQUENCE [LARGE SCALE GENOMIC DNA]</scope>
    <source>
        <strain evidence="7">Foshan</strain>
    </source>
</reference>
<comment type="similarity">
    <text evidence="1">Belongs to the CCR4/nocturin family.</text>
</comment>
<dbReference type="InterPro" id="IPR036691">
    <property type="entry name" value="Endo/exonu/phosph_ase_sf"/>
</dbReference>
<dbReference type="InterPro" id="IPR034965">
    <property type="entry name" value="Deadenylase_nocturnin"/>
</dbReference>
<sequence>MMSEDPSSLMMDLLSEGRFGIQQQQQKQRSGQVSRMISDDSSCGYRSTCRKDSSDIGELCVNPKKSLDPDWFNEDEEVDLSQFENEQQTRDYFRKKLAIFEASMKTPMAVNRRLAARRIEMEGGFYGEQEMENDECIPPRQLLMYLVRMGSFTSAPQIKNVDCQDDKLEISDGMSIPDLIEYCRFMRGEDRPQLVKRQFLRPDERTDGAIQRDLADGFRMVKLDAISKNAYHIAACSEPTKAAASSSQLRIFQWNMLSQTLGMHNDGFVRCPVEALTWECRRYQVIQEIVQNDPDIICLQEVDHFKFLQKILATQNYDGVFFPKPDSPCLYINDNNGPDGCAVFYKKDRLELLNHFTRILEVWRVQSNQVAIAALFRTRDTNQEICVTTTHLKARKGALLSKLRNEQGKDLLYFIDGVADKRPVILCGDFNAEPIEPVYSTVLNYKPLELGSAYSDMLSREFPQLAQENDQNVVNIVPLMEHRPSIDSNHSVEDDCSLSCTERTKAEVSAAYEPPYTTWKIREEGEVCHTIDYIFYSKDQITVKNCLMFPSGDDISQDRTPCYQYPSDHFSLVCDFELQSTSSSSSETRQQNSENGQPQL</sequence>
<organism evidence="6 7">
    <name type="scientific">Aedes albopictus</name>
    <name type="common">Asian tiger mosquito</name>
    <name type="synonym">Stegomyia albopicta</name>
    <dbReference type="NCBI Taxonomy" id="7160"/>
    <lineage>
        <taxon>Eukaryota</taxon>
        <taxon>Metazoa</taxon>
        <taxon>Ecdysozoa</taxon>
        <taxon>Arthropoda</taxon>
        <taxon>Hexapoda</taxon>
        <taxon>Insecta</taxon>
        <taxon>Pterygota</taxon>
        <taxon>Neoptera</taxon>
        <taxon>Endopterygota</taxon>
        <taxon>Diptera</taxon>
        <taxon>Nematocera</taxon>
        <taxon>Culicoidea</taxon>
        <taxon>Culicidae</taxon>
        <taxon>Culicinae</taxon>
        <taxon>Aedini</taxon>
        <taxon>Aedes</taxon>
        <taxon>Stegomyia</taxon>
    </lineage>
</organism>
<dbReference type="RefSeq" id="XP_029715053.2">
    <property type="nucleotide sequence ID" value="XM_029859193.2"/>
</dbReference>
<dbReference type="Gene3D" id="3.60.10.10">
    <property type="entry name" value="Endonuclease/exonuclease/phosphatase"/>
    <property type="match status" value="1"/>
</dbReference>
<dbReference type="Pfam" id="PF03372">
    <property type="entry name" value="Exo_endo_phos"/>
    <property type="match status" value="1"/>
</dbReference>
<dbReference type="InterPro" id="IPR005135">
    <property type="entry name" value="Endo/exonuclease/phosphatase"/>
</dbReference>
<dbReference type="Proteomes" id="UP000069940">
    <property type="component" value="Unassembled WGS sequence"/>
</dbReference>
<keyword evidence="7" id="KW-1185">Reference proteome</keyword>
<reference evidence="6" key="2">
    <citation type="submission" date="2025-05" db="UniProtKB">
        <authorList>
            <consortium name="EnsemblMetazoa"/>
        </authorList>
    </citation>
    <scope>IDENTIFICATION</scope>
    <source>
        <strain evidence="6">Foshan</strain>
    </source>
</reference>
<name>A0ABM1ZFD5_AEDAL</name>
<accession>A0ABM1ZFD5</accession>